<dbReference type="InterPro" id="IPR012914">
    <property type="entry name" value="PucR_dom"/>
</dbReference>
<evidence type="ECO:0000313" key="4">
    <source>
        <dbReference type="Proteomes" id="UP000297907"/>
    </source>
</evidence>
<accession>A0A4R8WDA1</accession>
<name>A0A4R8WDA1_9MICO</name>
<dbReference type="RefSeq" id="WP_134452021.1">
    <property type="nucleotide sequence ID" value="NZ_SOFL01000002.1"/>
</dbReference>
<dbReference type="PANTHER" id="PTHR33744:SF1">
    <property type="entry name" value="DNA-BINDING TRANSCRIPTIONAL ACTIVATOR ADER"/>
    <property type="match status" value="1"/>
</dbReference>
<dbReference type="OrthoDB" id="8450798at2"/>
<comment type="caution">
    <text evidence="3">The sequence shown here is derived from an EMBL/GenBank/DDBJ whole genome shotgun (WGS) entry which is preliminary data.</text>
</comment>
<keyword evidence="4" id="KW-1185">Reference proteome</keyword>
<dbReference type="Gene3D" id="1.10.10.2840">
    <property type="entry name" value="PucR C-terminal helix-turn-helix domain"/>
    <property type="match status" value="1"/>
</dbReference>
<reference evidence="3 4" key="1">
    <citation type="submission" date="2019-03" db="EMBL/GenBank/DDBJ databases">
        <title>Genomics of glacier-inhabiting Cryobacterium strains.</title>
        <authorList>
            <person name="Liu Q."/>
            <person name="Xin Y.-H."/>
        </authorList>
    </citation>
    <scope>NUCLEOTIDE SEQUENCE [LARGE SCALE GENOMIC DNA]</scope>
    <source>
        <strain evidence="3 4">RHLS22-1</strain>
    </source>
</reference>
<feature type="domain" description="PucR C-terminal helix-turn-helix" evidence="2">
    <location>
        <begin position="443"/>
        <end position="493"/>
    </location>
</feature>
<dbReference type="AlphaFoldDB" id="A0A4R8WDA1"/>
<sequence length="501" mass="53492">MPATLASLIAHREFGISEREGAPESTSLGWVHSSDLEDPSPFLAPGQMLMTTGRQFPEGDDPRFYSAYVDRLRSAGVVALGFGTEVVRAGTPDGLVEACRQAGLPLVEVPYRTPFIAISQWVGAVQASEATARIDWVLAAQNAVSVAALGAGGIGAAIQRTGTLLGCSIALFDADGDLTDAVDEGAVSELPQEVVVEKGLLLAGQRRARRDLSVPPLFATIQTLGSARQLSGALVLTRSEPFDSADFSIATTLVALAEVSLEHHHSLRVSLRSLLEQLFTLLRDGRIAEVRQAIQAIPAGLPGAELRVATIGLEPTHAKLRDSLERRACVPKNNTFVVSSPDTLTLLIEPSGWPALEAFLSRRNARAGVSERLGWDRLDVGIVQAKRALERARPGGIVEFSELVSSSFFGLLASARVAEIAQARLSSVLVSPDGRSLLTDAGVWLSHNAAWDPAARALGIHRHTLKARVHQLGELTGLDLQEFQDRAELWAMLSSLDLAST</sequence>
<evidence type="ECO:0000259" key="1">
    <source>
        <dbReference type="Pfam" id="PF07905"/>
    </source>
</evidence>
<dbReference type="Pfam" id="PF07905">
    <property type="entry name" value="PucR"/>
    <property type="match status" value="1"/>
</dbReference>
<dbReference type="InterPro" id="IPR025736">
    <property type="entry name" value="PucR_C-HTH_dom"/>
</dbReference>
<gene>
    <name evidence="3" type="ORF">E3O42_00705</name>
</gene>
<proteinExistence type="predicted"/>
<dbReference type="PANTHER" id="PTHR33744">
    <property type="entry name" value="CARBOHYDRATE DIACID REGULATOR"/>
    <property type="match status" value="1"/>
</dbReference>
<dbReference type="InterPro" id="IPR051448">
    <property type="entry name" value="CdaR-like_regulators"/>
</dbReference>
<dbReference type="InterPro" id="IPR042070">
    <property type="entry name" value="PucR_C-HTH_sf"/>
</dbReference>
<dbReference type="Pfam" id="PF13556">
    <property type="entry name" value="HTH_30"/>
    <property type="match status" value="1"/>
</dbReference>
<protein>
    <submittedName>
        <fullName evidence="3">PucR family transcriptional regulator</fullName>
    </submittedName>
</protein>
<feature type="domain" description="Purine catabolism PurC-like" evidence="1">
    <location>
        <begin position="28"/>
        <end position="122"/>
    </location>
</feature>
<dbReference type="EMBL" id="SOFL01000002">
    <property type="protein sequence ID" value="TFC06937.1"/>
    <property type="molecule type" value="Genomic_DNA"/>
</dbReference>
<dbReference type="Proteomes" id="UP000297907">
    <property type="component" value="Unassembled WGS sequence"/>
</dbReference>
<evidence type="ECO:0000313" key="3">
    <source>
        <dbReference type="EMBL" id="TFC06937.1"/>
    </source>
</evidence>
<organism evidence="3 4">
    <name type="scientific">Cryobacterium adonitolivorans</name>
    <dbReference type="NCBI Taxonomy" id="1259189"/>
    <lineage>
        <taxon>Bacteria</taxon>
        <taxon>Bacillati</taxon>
        <taxon>Actinomycetota</taxon>
        <taxon>Actinomycetes</taxon>
        <taxon>Micrococcales</taxon>
        <taxon>Microbacteriaceae</taxon>
        <taxon>Cryobacterium</taxon>
    </lineage>
</organism>
<evidence type="ECO:0000259" key="2">
    <source>
        <dbReference type="Pfam" id="PF13556"/>
    </source>
</evidence>